<feature type="compositionally biased region" description="Low complexity" evidence="13">
    <location>
        <begin position="260"/>
        <end position="285"/>
    </location>
</feature>
<feature type="domain" description="Auxiliary Activity family 9 catalytic" evidence="15">
    <location>
        <begin position="22"/>
        <end position="231"/>
    </location>
</feature>
<keyword evidence="4" id="KW-0560">Oxidoreductase</keyword>
<dbReference type="EC" id="1.14.99.56" evidence="12"/>
<dbReference type="AlphaFoldDB" id="A0A1Y2IFI2"/>
<keyword evidence="9" id="KW-0624">Polysaccharide degradation</keyword>
<dbReference type="GO" id="GO:0030245">
    <property type="term" value="P:cellulose catabolic process"/>
    <property type="evidence" value="ECO:0007669"/>
    <property type="project" value="UniProtKB-KW"/>
</dbReference>
<evidence type="ECO:0000256" key="9">
    <source>
        <dbReference type="ARBA" id="ARBA00023326"/>
    </source>
</evidence>
<sequence>MFPTSSLLLTSLFALVPYVSAHGFVADVAIDGKSYDGNAVGPSPSIDSPIRSINNNGPVKSVTDPNLACGLGSTAGAVVAPANPGSTISFHWLSGNALPGQNWIHEVGPVLTYMAKCEGTTCDKFDATNAQWFKIAEDGKVNSTTWVQKDVIAAGKPYTTKIPENLEPGQYLIRNEIISLQGAQNPGGAEFYPSCTQLNIGGNGNLVPNATTKTADLYRADDSGIRVDVFTPGPPYVMPGPPIAALVPDNGQNSDSGDNTSPSASSQDPSSATPSTSAMSSGSVSVADNAPNQCACGNSQPAASSSGTDAAARSSPTVSSASSSPTSEGGPANDAQSTGLDDSANVVGVAATTLSGDASTSSSASGVNGCGQSPASRRRRFVRRSASSGHA</sequence>
<feature type="compositionally biased region" description="Low complexity" evidence="13">
    <location>
        <begin position="310"/>
        <end position="327"/>
    </location>
</feature>
<dbReference type="PANTHER" id="PTHR33353">
    <property type="entry name" value="PUTATIVE (AFU_ORTHOLOGUE AFUA_1G12560)-RELATED"/>
    <property type="match status" value="1"/>
</dbReference>
<evidence type="ECO:0000256" key="13">
    <source>
        <dbReference type="SAM" id="MobiDB-lite"/>
    </source>
</evidence>
<dbReference type="GO" id="GO:0046872">
    <property type="term" value="F:metal ion binding"/>
    <property type="evidence" value="ECO:0007669"/>
    <property type="project" value="UniProtKB-KW"/>
</dbReference>
<keyword evidence="5" id="KW-0186">Copper</keyword>
<comment type="cofactor">
    <cofactor evidence="1">
        <name>Cu(2+)</name>
        <dbReference type="ChEBI" id="CHEBI:29036"/>
    </cofactor>
</comment>
<dbReference type="PANTHER" id="PTHR33353:SF6">
    <property type="entry name" value="ENDOGLUCANASE IV"/>
    <property type="match status" value="1"/>
</dbReference>
<evidence type="ECO:0000259" key="15">
    <source>
        <dbReference type="Pfam" id="PF03443"/>
    </source>
</evidence>
<dbReference type="OrthoDB" id="2755957at2759"/>
<feature type="region of interest" description="Disordered" evidence="13">
    <location>
        <begin position="240"/>
        <end position="391"/>
    </location>
</feature>
<keyword evidence="6 16" id="KW-0503">Monooxygenase</keyword>
<evidence type="ECO:0000256" key="5">
    <source>
        <dbReference type="ARBA" id="ARBA00023008"/>
    </source>
</evidence>
<dbReference type="Gene3D" id="2.70.50.70">
    <property type="match status" value="1"/>
</dbReference>
<feature type="compositionally biased region" description="Low complexity" evidence="13">
    <location>
        <begin position="350"/>
        <end position="365"/>
    </location>
</feature>
<comment type="catalytic activity">
    <reaction evidence="11">
        <text>[(1-&gt;4)-beta-D-glucosyl]n+m + reduced acceptor + O2 = 4-dehydro-beta-D-glucosyl-[(1-&gt;4)-beta-D-glucosyl]n-1 + [(1-&gt;4)-beta-D-glucosyl]m + acceptor + H2O.</text>
        <dbReference type="EC" id="1.14.99.56"/>
    </reaction>
</comment>
<organism evidence="16 17">
    <name type="scientific">Trametes coccinea (strain BRFM310)</name>
    <name type="common">Pycnoporus coccineus</name>
    <dbReference type="NCBI Taxonomy" id="1353009"/>
    <lineage>
        <taxon>Eukaryota</taxon>
        <taxon>Fungi</taxon>
        <taxon>Dikarya</taxon>
        <taxon>Basidiomycota</taxon>
        <taxon>Agaricomycotina</taxon>
        <taxon>Agaricomycetes</taxon>
        <taxon>Polyporales</taxon>
        <taxon>Polyporaceae</taxon>
        <taxon>Trametes</taxon>
    </lineage>
</organism>
<dbReference type="InterPro" id="IPR049892">
    <property type="entry name" value="AA9"/>
</dbReference>
<evidence type="ECO:0000256" key="7">
    <source>
        <dbReference type="ARBA" id="ARBA00023157"/>
    </source>
</evidence>
<keyword evidence="7" id="KW-1015">Disulfide bond</keyword>
<dbReference type="InterPro" id="IPR005103">
    <property type="entry name" value="AA9_LPMO"/>
</dbReference>
<dbReference type="Pfam" id="PF03443">
    <property type="entry name" value="AA9"/>
    <property type="match status" value="1"/>
</dbReference>
<dbReference type="GO" id="GO:0004497">
    <property type="term" value="F:monooxygenase activity"/>
    <property type="evidence" value="ECO:0007669"/>
    <property type="project" value="UniProtKB-KW"/>
</dbReference>
<evidence type="ECO:0000256" key="12">
    <source>
        <dbReference type="ARBA" id="ARBA00047174"/>
    </source>
</evidence>
<protein>
    <recommendedName>
        <fullName evidence="12">lytic cellulose monooxygenase (C4-dehydrogenating)</fullName>
        <ecNumber evidence="12">1.14.99.56</ecNumber>
    </recommendedName>
</protein>
<evidence type="ECO:0000256" key="3">
    <source>
        <dbReference type="ARBA" id="ARBA00023001"/>
    </source>
</evidence>
<dbReference type="STRING" id="1353009.A0A1Y2IFI2"/>
<keyword evidence="17" id="KW-1185">Reference proteome</keyword>
<keyword evidence="3" id="KW-0136">Cellulose degradation</keyword>
<feature type="compositionally biased region" description="Polar residues" evidence="13">
    <location>
        <begin position="250"/>
        <end position="259"/>
    </location>
</feature>
<evidence type="ECO:0000256" key="11">
    <source>
        <dbReference type="ARBA" id="ARBA00045077"/>
    </source>
</evidence>
<feature type="compositionally biased region" description="Polar residues" evidence="13">
    <location>
        <begin position="290"/>
        <end position="308"/>
    </location>
</feature>
<evidence type="ECO:0000256" key="8">
    <source>
        <dbReference type="ARBA" id="ARBA00023277"/>
    </source>
</evidence>
<proteinExistence type="inferred from homology"/>
<evidence type="ECO:0000313" key="16">
    <source>
        <dbReference type="EMBL" id="OSC98651.1"/>
    </source>
</evidence>
<feature type="signal peptide" evidence="14">
    <location>
        <begin position="1"/>
        <end position="21"/>
    </location>
</feature>
<dbReference type="Proteomes" id="UP000193067">
    <property type="component" value="Unassembled WGS sequence"/>
</dbReference>
<evidence type="ECO:0000313" key="17">
    <source>
        <dbReference type="Proteomes" id="UP000193067"/>
    </source>
</evidence>
<comment type="similarity">
    <text evidence="10">Belongs to the polysaccharide monooxygenase AA9 family.</text>
</comment>
<evidence type="ECO:0000256" key="2">
    <source>
        <dbReference type="ARBA" id="ARBA00022723"/>
    </source>
</evidence>
<dbReference type="CDD" id="cd21175">
    <property type="entry name" value="LPMO_AA9"/>
    <property type="match status" value="1"/>
</dbReference>
<evidence type="ECO:0000256" key="10">
    <source>
        <dbReference type="ARBA" id="ARBA00044502"/>
    </source>
</evidence>
<keyword evidence="2" id="KW-0479">Metal-binding</keyword>
<evidence type="ECO:0000256" key="4">
    <source>
        <dbReference type="ARBA" id="ARBA00023002"/>
    </source>
</evidence>
<evidence type="ECO:0000256" key="14">
    <source>
        <dbReference type="SAM" id="SignalP"/>
    </source>
</evidence>
<accession>A0A1Y2IFI2</accession>
<name>A0A1Y2IFI2_TRAC3</name>
<dbReference type="EMBL" id="KZ084136">
    <property type="protein sequence ID" value="OSC98651.1"/>
    <property type="molecule type" value="Genomic_DNA"/>
</dbReference>
<reference evidence="16 17" key="1">
    <citation type="journal article" date="2015" name="Biotechnol. Biofuels">
        <title>Enhanced degradation of softwood versus hardwood by the white-rot fungus Pycnoporus coccineus.</title>
        <authorList>
            <person name="Couturier M."/>
            <person name="Navarro D."/>
            <person name="Chevret D."/>
            <person name="Henrissat B."/>
            <person name="Piumi F."/>
            <person name="Ruiz-Duenas F.J."/>
            <person name="Martinez A.T."/>
            <person name="Grigoriev I.V."/>
            <person name="Riley R."/>
            <person name="Lipzen A."/>
            <person name="Berrin J.G."/>
            <person name="Master E.R."/>
            <person name="Rosso M.N."/>
        </authorList>
    </citation>
    <scope>NUCLEOTIDE SEQUENCE [LARGE SCALE GENOMIC DNA]</scope>
    <source>
        <strain evidence="16 17">BRFM310</strain>
    </source>
</reference>
<keyword evidence="8" id="KW-0119">Carbohydrate metabolism</keyword>
<gene>
    <name evidence="16" type="ORF">PYCCODRAFT_1374858</name>
</gene>
<evidence type="ECO:0000256" key="6">
    <source>
        <dbReference type="ARBA" id="ARBA00023033"/>
    </source>
</evidence>
<feature type="chain" id="PRO_5011001500" description="lytic cellulose monooxygenase (C4-dehydrogenating)" evidence="14">
    <location>
        <begin position="22"/>
        <end position="391"/>
    </location>
</feature>
<keyword evidence="14" id="KW-0732">Signal</keyword>
<evidence type="ECO:0000256" key="1">
    <source>
        <dbReference type="ARBA" id="ARBA00001973"/>
    </source>
</evidence>